<evidence type="ECO:0000256" key="1">
    <source>
        <dbReference type="SAM" id="MobiDB-lite"/>
    </source>
</evidence>
<proteinExistence type="predicted"/>
<gene>
    <name evidence="2" type="ORF">HB776_22430</name>
</gene>
<dbReference type="RefSeq" id="WP_184512322.1">
    <property type="nucleotide sequence ID" value="NZ_CP050292.1"/>
</dbReference>
<name>A0A7G6U3R7_9BRAD</name>
<accession>A0A7G6U3R7</accession>
<organism evidence="2 3">
    <name type="scientific">Tardiphaga robiniae</name>
    <dbReference type="NCBI Taxonomy" id="943830"/>
    <lineage>
        <taxon>Bacteria</taxon>
        <taxon>Pseudomonadati</taxon>
        <taxon>Pseudomonadota</taxon>
        <taxon>Alphaproteobacteria</taxon>
        <taxon>Hyphomicrobiales</taxon>
        <taxon>Nitrobacteraceae</taxon>
        <taxon>Tardiphaga</taxon>
    </lineage>
</organism>
<evidence type="ECO:0000313" key="2">
    <source>
        <dbReference type="EMBL" id="QND73649.1"/>
    </source>
</evidence>
<feature type="region of interest" description="Disordered" evidence="1">
    <location>
        <begin position="24"/>
        <end position="59"/>
    </location>
</feature>
<dbReference type="EMBL" id="CP050292">
    <property type="protein sequence ID" value="QND73649.1"/>
    <property type="molecule type" value="Genomic_DNA"/>
</dbReference>
<dbReference type="KEGG" id="trb:HB776_22430"/>
<dbReference type="AlphaFoldDB" id="A0A7G6U3R7"/>
<sequence>MSKQNPDHLTEIAEILATGLMRLQARKSSRKPAEFGESSLHFSPDQSGDAASFSTRTTS</sequence>
<dbReference type="Proteomes" id="UP000515291">
    <property type="component" value="Chromosome"/>
</dbReference>
<evidence type="ECO:0000313" key="3">
    <source>
        <dbReference type="Proteomes" id="UP000515291"/>
    </source>
</evidence>
<reference evidence="3" key="1">
    <citation type="journal article" date="2020" name="Mol. Plant Microbe">
        <title>Rhizobial microsymbionts of the narrowly endemic Oxytropis species growing in Kamchatka are characterized by significant genetic diversity and possess a set of genes that are associated with T3SS and T6SS secretion systems and can affect the development of symbiosis.</title>
        <authorList>
            <person name="Safronova V."/>
            <person name="Guro P."/>
            <person name="Sazanova A."/>
            <person name="Kuznetsova I."/>
            <person name="Belimov A."/>
            <person name="Yakubov V."/>
            <person name="Chirak E."/>
            <person name="Afonin A."/>
            <person name="Gogolev Y."/>
            <person name="Andronov E."/>
            <person name="Tikhonovich I."/>
        </authorList>
    </citation>
    <scope>NUCLEOTIDE SEQUENCE [LARGE SCALE GENOMIC DNA]</scope>
    <source>
        <strain evidence="3">581</strain>
    </source>
</reference>
<protein>
    <submittedName>
        <fullName evidence="2">Uncharacterized protein</fullName>
    </submittedName>
</protein>